<dbReference type="GO" id="GO:0003682">
    <property type="term" value="F:chromatin binding"/>
    <property type="evidence" value="ECO:0007669"/>
    <property type="project" value="InterPro"/>
</dbReference>
<evidence type="ECO:0000256" key="5">
    <source>
        <dbReference type="SAM" id="MobiDB-lite"/>
    </source>
</evidence>
<evidence type="ECO:0000313" key="9">
    <source>
        <dbReference type="Proteomes" id="UP000005447"/>
    </source>
</evidence>
<reference evidence="9" key="1">
    <citation type="journal article" date="2011" name="Nature">
        <title>A high-resolution map of human evolutionary constraint using 29 mammals.</title>
        <authorList>
            <person name="Lindblad-Toh K."/>
            <person name="Garber M."/>
            <person name="Zuk O."/>
            <person name="Lin M.F."/>
            <person name="Parker B.J."/>
            <person name="Washietl S."/>
            <person name="Kheradpour P."/>
            <person name="Ernst J."/>
            <person name="Jordan G."/>
            <person name="Mauceli E."/>
            <person name="Ward L.D."/>
            <person name="Lowe C.B."/>
            <person name="Holloway A.K."/>
            <person name="Clamp M."/>
            <person name="Gnerre S."/>
            <person name="Alfoldi J."/>
            <person name="Beal K."/>
            <person name="Chang J."/>
            <person name="Clawson H."/>
            <person name="Cuff J."/>
            <person name="Di Palma F."/>
            <person name="Fitzgerald S."/>
            <person name="Flicek P."/>
            <person name="Guttman M."/>
            <person name="Hubisz M.J."/>
            <person name="Jaffe D.B."/>
            <person name="Jungreis I."/>
            <person name="Kent W.J."/>
            <person name="Kostka D."/>
            <person name="Lara M."/>
            <person name="Martins A.L."/>
            <person name="Massingham T."/>
            <person name="Moltke I."/>
            <person name="Raney B.J."/>
            <person name="Rasmussen M.D."/>
            <person name="Robinson J."/>
            <person name="Stark A."/>
            <person name="Vilella A.J."/>
            <person name="Wen J."/>
            <person name="Xie X."/>
            <person name="Zody M.C."/>
            <person name="Baldwin J."/>
            <person name="Bloom T."/>
            <person name="Chin C.W."/>
            <person name="Heiman D."/>
            <person name="Nicol R."/>
            <person name="Nusbaum C."/>
            <person name="Young S."/>
            <person name="Wilkinson J."/>
            <person name="Worley K.C."/>
            <person name="Kovar C.L."/>
            <person name="Muzny D.M."/>
            <person name="Gibbs R.A."/>
            <person name="Cree A."/>
            <person name="Dihn H.H."/>
            <person name="Fowler G."/>
            <person name="Jhangiani S."/>
            <person name="Joshi V."/>
            <person name="Lee S."/>
            <person name="Lewis L.R."/>
            <person name="Nazareth L.V."/>
            <person name="Okwuonu G."/>
            <person name="Santibanez J."/>
            <person name="Warren W.C."/>
            <person name="Mardis E.R."/>
            <person name="Weinstock G.M."/>
            <person name="Wilson R.K."/>
            <person name="Delehaunty K."/>
            <person name="Dooling D."/>
            <person name="Fronik C."/>
            <person name="Fulton L."/>
            <person name="Fulton B."/>
            <person name="Graves T."/>
            <person name="Minx P."/>
            <person name="Sodergren E."/>
            <person name="Birney E."/>
            <person name="Margulies E.H."/>
            <person name="Herrero J."/>
            <person name="Green E.D."/>
            <person name="Haussler D."/>
            <person name="Siepel A."/>
            <person name="Goldman N."/>
            <person name="Pollard K.S."/>
            <person name="Pedersen J.S."/>
            <person name="Lander E.S."/>
            <person name="Kellis M."/>
        </authorList>
    </citation>
    <scope>NUCLEOTIDE SEQUENCE [LARGE SCALE GENOMIC DNA]</scope>
    <source>
        <strain evidence="9">2N</strain>
    </source>
</reference>
<dbReference type="GeneTree" id="ENSGT00390000004871"/>
<name>H0W6V5_CAVPO</name>
<dbReference type="Bgee" id="ENSCPOG00000020679">
    <property type="expression patterns" value="Expressed in uterine cervix and 1 other cell type or tissue"/>
</dbReference>
<comment type="subcellular location">
    <subcellularLocation>
        <location evidence="1">Nucleus</location>
    </subcellularLocation>
</comment>
<dbReference type="VEuPathDB" id="HostDB:ENSCPOG00000020679"/>
<dbReference type="HOGENOM" id="CLU_080062_1_0_1"/>
<dbReference type="GO" id="GO:0048731">
    <property type="term" value="P:system development"/>
    <property type="evidence" value="ECO:0007669"/>
    <property type="project" value="TreeGrafter"/>
</dbReference>
<dbReference type="Pfam" id="PF14047">
    <property type="entry name" value="DCR"/>
    <property type="match status" value="1"/>
</dbReference>
<evidence type="ECO:0000256" key="2">
    <source>
        <dbReference type="ARBA" id="ARBA00023015"/>
    </source>
</evidence>
<protein>
    <recommendedName>
        <fullName evidence="10">Developmental pluripotency associated 2</fullName>
    </recommendedName>
</protein>
<evidence type="ECO:0000256" key="3">
    <source>
        <dbReference type="ARBA" id="ARBA00023163"/>
    </source>
</evidence>
<gene>
    <name evidence="8" type="primary">Dppa2</name>
</gene>
<keyword evidence="3" id="KW-0804">Transcription</keyword>
<dbReference type="EMBL" id="AAKN02035371">
    <property type="status" value="NOT_ANNOTATED_CDS"/>
    <property type="molecule type" value="Genomic_DNA"/>
</dbReference>
<reference evidence="8" key="3">
    <citation type="submission" date="2025-09" db="UniProtKB">
        <authorList>
            <consortium name="Ensembl"/>
        </authorList>
    </citation>
    <scope>IDENTIFICATION</scope>
    <source>
        <strain evidence="8">2N</strain>
    </source>
</reference>
<dbReference type="GO" id="GO:0005634">
    <property type="term" value="C:nucleus"/>
    <property type="evidence" value="ECO:0007669"/>
    <property type="project" value="UniProtKB-SubCell"/>
</dbReference>
<evidence type="ECO:0008006" key="10">
    <source>
        <dbReference type="Google" id="ProtNLM"/>
    </source>
</evidence>
<dbReference type="eggNOG" id="ENOG502RVK6">
    <property type="taxonomic scope" value="Eukaryota"/>
</dbReference>
<feature type="domain" description="Developmental pluripotency-associated protein 2/4 C-terminal" evidence="6">
    <location>
        <begin position="170"/>
        <end position="236"/>
    </location>
</feature>
<keyword evidence="4" id="KW-0539">Nucleus</keyword>
<dbReference type="Proteomes" id="UP000005447">
    <property type="component" value="Unassembled WGS sequence"/>
</dbReference>
<keyword evidence="2" id="KW-0805">Transcription regulation</keyword>
<dbReference type="InterPro" id="IPR025891">
    <property type="entry name" value="Dppa2/4_C_dom"/>
</dbReference>
<dbReference type="PANTHER" id="PTHR16073">
    <property type="entry name" value="DCR DOMAIN-CONTAINING PROTEIN"/>
    <property type="match status" value="1"/>
</dbReference>
<feature type="region of interest" description="Disordered" evidence="5">
    <location>
        <begin position="91"/>
        <end position="117"/>
    </location>
</feature>
<dbReference type="AlphaFoldDB" id="H0W6V5"/>
<dbReference type="PANTHER" id="PTHR16073:SF10">
    <property type="entry name" value="DEVELOPMENTAL PLURIPOTENCY-ASSOCIATED PROTEIN 2"/>
    <property type="match status" value="1"/>
</dbReference>
<evidence type="ECO:0000259" key="6">
    <source>
        <dbReference type="Pfam" id="PF14047"/>
    </source>
</evidence>
<dbReference type="InterPro" id="IPR039590">
    <property type="entry name" value="Dppa2/4"/>
</dbReference>
<dbReference type="FunCoup" id="H0W6V5">
    <property type="interactions" value="401"/>
</dbReference>
<feature type="domain" description="Developmental pluripotency-associated protein 2/4 central" evidence="7">
    <location>
        <begin position="86"/>
        <end position="165"/>
    </location>
</feature>
<reference evidence="8" key="2">
    <citation type="submission" date="2025-08" db="UniProtKB">
        <authorList>
            <consortium name="Ensembl"/>
        </authorList>
    </citation>
    <scope>IDENTIFICATION</scope>
    <source>
        <strain evidence="8">2N</strain>
    </source>
</reference>
<sequence length="265" mass="29678">MEPDVWSPADVRGSAVHLPQRQEELKNCPRAKCKAAAPPLPTFLPPVNEVSRNTLRTWCQHFNLSTDGQKIEVYLRLLKHAYPQQECNVPGTPMEAKYRKHRAGPKKKSMRREGASLKEEATNVVEVMTSATESILASWARIASRVGEPKAVASCSTPKSTEAFLPQAPGVRWCVVHGQLRSADVKGWVRLQFRSGHTWVPNSPKKMIALFLLPACIFPSPGTEDNMLCPECVQRNKKMMKKLIMGKRKRHLVGDQSTSPQHMPP</sequence>
<dbReference type="OMA" id="FCPKHSC"/>
<feature type="compositionally biased region" description="Basic residues" evidence="5">
    <location>
        <begin position="98"/>
        <end position="110"/>
    </location>
</feature>
<evidence type="ECO:0000256" key="4">
    <source>
        <dbReference type="ARBA" id="ARBA00023242"/>
    </source>
</evidence>
<keyword evidence="9" id="KW-1185">Reference proteome</keyword>
<organism evidence="8 9">
    <name type="scientific">Cavia porcellus</name>
    <name type="common">Guinea pig</name>
    <dbReference type="NCBI Taxonomy" id="10141"/>
    <lineage>
        <taxon>Eukaryota</taxon>
        <taxon>Metazoa</taxon>
        <taxon>Chordata</taxon>
        <taxon>Craniata</taxon>
        <taxon>Vertebrata</taxon>
        <taxon>Euteleostomi</taxon>
        <taxon>Mammalia</taxon>
        <taxon>Eutheria</taxon>
        <taxon>Euarchontoglires</taxon>
        <taxon>Glires</taxon>
        <taxon>Rodentia</taxon>
        <taxon>Hystricomorpha</taxon>
        <taxon>Caviidae</taxon>
        <taxon>Cavia</taxon>
    </lineage>
</organism>
<dbReference type="STRING" id="10141.ENSCPOP00000018709"/>
<proteinExistence type="predicted"/>
<dbReference type="InterPro" id="IPR025892">
    <property type="entry name" value="Dppa2/4_central_dom"/>
</dbReference>
<accession>H0W6V5</accession>
<evidence type="ECO:0000313" key="8">
    <source>
        <dbReference type="Ensembl" id="ENSCPOP00000018709.2"/>
    </source>
</evidence>
<dbReference type="InParanoid" id="H0W6V5"/>
<evidence type="ECO:0000259" key="7">
    <source>
        <dbReference type="Pfam" id="PF14049"/>
    </source>
</evidence>
<evidence type="ECO:0000256" key="1">
    <source>
        <dbReference type="ARBA" id="ARBA00004123"/>
    </source>
</evidence>
<dbReference type="Pfam" id="PF14049">
    <property type="entry name" value="Dppa2_A"/>
    <property type="match status" value="1"/>
</dbReference>
<dbReference type="Ensembl" id="ENSCPOT00000024527.2">
    <property type="protein sequence ID" value="ENSCPOP00000018709.2"/>
    <property type="gene ID" value="ENSCPOG00000020679.2"/>
</dbReference>